<organism evidence="6 7">
    <name type="scientific">Macrosiphum euphorbiae</name>
    <name type="common">potato aphid</name>
    <dbReference type="NCBI Taxonomy" id="13131"/>
    <lineage>
        <taxon>Eukaryota</taxon>
        <taxon>Metazoa</taxon>
        <taxon>Ecdysozoa</taxon>
        <taxon>Arthropoda</taxon>
        <taxon>Hexapoda</taxon>
        <taxon>Insecta</taxon>
        <taxon>Pterygota</taxon>
        <taxon>Neoptera</taxon>
        <taxon>Paraneoptera</taxon>
        <taxon>Hemiptera</taxon>
        <taxon>Sternorrhyncha</taxon>
        <taxon>Aphidomorpha</taxon>
        <taxon>Aphidoidea</taxon>
        <taxon>Aphididae</taxon>
        <taxon>Macrosiphini</taxon>
        <taxon>Macrosiphum</taxon>
    </lineage>
</organism>
<comment type="subcellular location">
    <subcellularLocation>
        <location evidence="1">Nucleus</location>
    </subcellularLocation>
</comment>
<keyword evidence="5" id="KW-0539">Nucleus</keyword>
<evidence type="ECO:0008006" key="8">
    <source>
        <dbReference type="Google" id="ProtNLM"/>
    </source>
</evidence>
<evidence type="ECO:0000313" key="6">
    <source>
        <dbReference type="EMBL" id="CAI6359048.1"/>
    </source>
</evidence>
<dbReference type="Proteomes" id="UP001160148">
    <property type="component" value="Unassembled WGS sequence"/>
</dbReference>
<dbReference type="GO" id="GO:0008270">
    <property type="term" value="F:zinc ion binding"/>
    <property type="evidence" value="ECO:0007669"/>
    <property type="project" value="UniProtKB-KW"/>
</dbReference>
<dbReference type="EMBL" id="CARXXK010000002">
    <property type="protein sequence ID" value="CAI6359048.1"/>
    <property type="molecule type" value="Genomic_DNA"/>
</dbReference>
<dbReference type="GO" id="GO:0005634">
    <property type="term" value="C:nucleus"/>
    <property type="evidence" value="ECO:0007669"/>
    <property type="project" value="UniProtKB-SubCell"/>
</dbReference>
<dbReference type="PANTHER" id="PTHR46481">
    <property type="entry name" value="ZINC FINGER BED DOMAIN-CONTAINING PROTEIN 4"/>
    <property type="match status" value="1"/>
</dbReference>
<dbReference type="SUPFAM" id="SSF53098">
    <property type="entry name" value="Ribonuclease H-like"/>
    <property type="match status" value="1"/>
</dbReference>
<dbReference type="AlphaFoldDB" id="A0AAV0WT89"/>
<dbReference type="InterPro" id="IPR012337">
    <property type="entry name" value="RNaseH-like_sf"/>
</dbReference>
<dbReference type="PANTHER" id="PTHR46481:SF10">
    <property type="entry name" value="ZINC FINGER BED DOMAIN-CONTAINING PROTEIN 39"/>
    <property type="match status" value="1"/>
</dbReference>
<keyword evidence="2" id="KW-0479">Metal-binding</keyword>
<reference evidence="6 7" key="1">
    <citation type="submission" date="2023-01" db="EMBL/GenBank/DDBJ databases">
        <authorList>
            <person name="Whitehead M."/>
        </authorList>
    </citation>
    <scope>NUCLEOTIDE SEQUENCE [LARGE SCALE GENOMIC DNA]</scope>
</reference>
<name>A0AAV0WT89_9HEMI</name>
<evidence type="ECO:0000256" key="2">
    <source>
        <dbReference type="ARBA" id="ARBA00022723"/>
    </source>
</evidence>
<evidence type="ECO:0000256" key="5">
    <source>
        <dbReference type="ARBA" id="ARBA00023242"/>
    </source>
</evidence>
<keyword evidence="4" id="KW-0862">Zinc</keyword>
<protein>
    <recommendedName>
        <fullName evidence="8">Transposase</fullName>
    </recommendedName>
</protein>
<keyword evidence="7" id="KW-1185">Reference proteome</keyword>
<comment type="caution">
    <text evidence="6">The sequence shown here is derived from an EMBL/GenBank/DDBJ whole genome shotgun (WGS) entry which is preliminary data.</text>
</comment>
<evidence type="ECO:0000256" key="3">
    <source>
        <dbReference type="ARBA" id="ARBA00022771"/>
    </source>
</evidence>
<gene>
    <name evidence="6" type="ORF">MEUPH1_LOCUS14499</name>
</gene>
<keyword evidence="3" id="KW-0863">Zinc-finger</keyword>
<evidence type="ECO:0000313" key="7">
    <source>
        <dbReference type="Proteomes" id="UP001160148"/>
    </source>
</evidence>
<evidence type="ECO:0000256" key="1">
    <source>
        <dbReference type="ARBA" id="ARBA00004123"/>
    </source>
</evidence>
<evidence type="ECO:0000256" key="4">
    <source>
        <dbReference type="ARBA" id="ARBA00022833"/>
    </source>
</evidence>
<accession>A0AAV0WT89</accession>
<dbReference type="InterPro" id="IPR052035">
    <property type="entry name" value="ZnF_BED_domain_contain"/>
</dbReference>
<proteinExistence type="predicted"/>
<sequence length="221" mass="25625">MKSFLGVTIHFLENNTFVSGTLGVYKRNESHTAVYISQIFEEILFEWGLNKSQIIAIVTDSSANIKKAAKTTFGVWKFIPCFAHAINLISNYSIDNCEGLNELIEKVRCIVKYIKNSVNVSDELRKYKQNNGILEGNILKIILDVKTRWNSMYYMVDRFLSYFYNISLEKQKAPDCLNTREVNTLKEVKHLLQPLEDLTKKISGDKYPTYYKLYVTINKMC</sequence>